<proteinExistence type="predicted"/>
<protein>
    <submittedName>
        <fullName evidence="1">Uncharacterized protein</fullName>
    </submittedName>
</protein>
<evidence type="ECO:0000313" key="1">
    <source>
        <dbReference type="EMBL" id="KUM50039.1"/>
    </source>
</evidence>
<reference evidence="1" key="1">
    <citation type="journal article" date="2015" name="Genome Biol. Evol.">
        <title>Organellar Genomes of White Spruce (Picea glauca): Assembly and Annotation.</title>
        <authorList>
            <person name="Jackman S.D."/>
            <person name="Warren R.L."/>
            <person name="Gibb E.A."/>
            <person name="Vandervalk B.P."/>
            <person name="Mohamadi H."/>
            <person name="Chu J."/>
            <person name="Raymond A."/>
            <person name="Pleasance S."/>
            <person name="Coope R."/>
            <person name="Wildung M.R."/>
            <person name="Ritland C.E."/>
            <person name="Bousquet J."/>
            <person name="Jones S.J."/>
            <person name="Bohlmann J."/>
            <person name="Birol I."/>
        </authorList>
    </citation>
    <scope>NUCLEOTIDE SEQUENCE [LARGE SCALE GENOMIC DNA]</scope>
    <source>
        <tissue evidence="1">Flushing bud</tissue>
    </source>
</reference>
<gene>
    <name evidence="1" type="ORF">ABT39_MTgene3267</name>
</gene>
<geneLocation type="mitochondrion" evidence="1"/>
<keyword evidence="1" id="KW-0496">Mitochondrion</keyword>
<comment type="caution">
    <text evidence="1">The sequence shown here is derived from an EMBL/GenBank/DDBJ whole genome shotgun (WGS) entry which is preliminary data.</text>
</comment>
<dbReference type="EMBL" id="LKAM01000002">
    <property type="protein sequence ID" value="KUM50039.1"/>
    <property type="molecule type" value="Genomic_DNA"/>
</dbReference>
<dbReference type="AlphaFoldDB" id="A0A101M316"/>
<name>A0A101M316_PICGL</name>
<accession>A0A101M316</accession>
<sequence length="71" mass="7845">MDEGRKLLIGTNLASEQLIECQALTFLSLSLSLLFKVDWSSINHFICLFVRKGLVEPGLSLKRCGSCSGTR</sequence>
<organism evidence="1">
    <name type="scientific">Picea glauca</name>
    <name type="common">White spruce</name>
    <name type="synonym">Pinus glauca</name>
    <dbReference type="NCBI Taxonomy" id="3330"/>
    <lineage>
        <taxon>Eukaryota</taxon>
        <taxon>Viridiplantae</taxon>
        <taxon>Streptophyta</taxon>
        <taxon>Embryophyta</taxon>
        <taxon>Tracheophyta</taxon>
        <taxon>Spermatophyta</taxon>
        <taxon>Pinopsida</taxon>
        <taxon>Pinidae</taxon>
        <taxon>Conifers I</taxon>
        <taxon>Pinales</taxon>
        <taxon>Pinaceae</taxon>
        <taxon>Picea</taxon>
    </lineage>
</organism>